<feature type="compositionally biased region" description="Gly residues" evidence="3">
    <location>
        <begin position="352"/>
        <end position="361"/>
    </location>
</feature>
<feature type="region of interest" description="Disordered" evidence="3">
    <location>
        <begin position="811"/>
        <end position="874"/>
    </location>
</feature>
<feature type="compositionally biased region" description="Polar residues" evidence="3">
    <location>
        <begin position="1021"/>
        <end position="1036"/>
    </location>
</feature>
<feature type="compositionally biased region" description="Low complexity" evidence="3">
    <location>
        <begin position="339"/>
        <end position="351"/>
    </location>
</feature>
<dbReference type="GO" id="GO:0004672">
    <property type="term" value="F:protein kinase activity"/>
    <property type="evidence" value="ECO:0007669"/>
    <property type="project" value="InterPro"/>
</dbReference>
<dbReference type="SUPFAM" id="SSF56112">
    <property type="entry name" value="Protein kinase-like (PK-like)"/>
    <property type="match status" value="1"/>
</dbReference>
<organism evidence="5 6">
    <name type="scientific">Edaphochlamys debaryana</name>
    <dbReference type="NCBI Taxonomy" id="47281"/>
    <lineage>
        <taxon>Eukaryota</taxon>
        <taxon>Viridiplantae</taxon>
        <taxon>Chlorophyta</taxon>
        <taxon>core chlorophytes</taxon>
        <taxon>Chlorophyceae</taxon>
        <taxon>CS clade</taxon>
        <taxon>Chlamydomonadales</taxon>
        <taxon>Chlamydomonadales incertae sedis</taxon>
        <taxon>Edaphochlamys</taxon>
    </lineage>
</organism>
<feature type="region of interest" description="Disordered" evidence="3">
    <location>
        <begin position="757"/>
        <end position="792"/>
    </location>
</feature>
<accession>A0A835Y3J1</accession>
<evidence type="ECO:0000256" key="3">
    <source>
        <dbReference type="SAM" id="MobiDB-lite"/>
    </source>
</evidence>
<feature type="compositionally biased region" description="Low complexity" evidence="3">
    <location>
        <begin position="838"/>
        <end position="850"/>
    </location>
</feature>
<dbReference type="Proteomes" id="UP000612055">
    <property type="component" value="Unassembled WGS sequence"/>
</dbReference>
<feature type="compositionally biased region" description="Low complexity" evidence="3">
    <location>
        <begin position="1047"/>
        <end position="1058"/>
    </location>
</feature>
<dbReference type="Gene3D" id="3.30.200.20">
    <property type="entry name" value="Phosphorylase Kinase, domain 1"/>
    <property type="match status" value="1"/>
</dbReference>
<evidence type="ECO:0000256" key="2">
    <source>
        <dbReference type="ARBA" id="ARBA00022840"/>
    </source>
</evidence>
<evidence type="ECO:0000259" key="4">
    <source>
        <dbReference type="PROSITE" id="PS50011"/>
    </source>
</evidence>
<protein>
    <recommendedName>
        <fullName evidence="4">Protein kinase domain-containing protein</fullName>
    </recommendedName>
</protein>
<reference evidence="5" key="1">
    <citation type="journal article" date="2020" name="bioRxiv">
        <title>Comparative genomics of Chlamydomonas.</title>
        <authorList>
            <person name="Craig R.J."/>
            <person name="Hasan A.R."/>
            <person name="Ness R.W."/>
            <person name="Keightley P.D."/>
        </authorList>
    </citation>
    <scope>NUCLEOTIDE SEQUENCE</scope>
    <source>
        <strain evidence="5">CCAP 11/70</strain>
    </source>
</reference>
<feature type="region of interest" description="Disordered" evidence="3">
    <location>
        <begin position="339"/>
        <end position="375"/>
    </location>
</feature>
<comment type="caution">
    <text evidence="5">The sequence shown here is derived from an EMBL/GenBank/DDBJ whole genome shotgun (WGS) entry which is preliminary data.</text>
</comment>
<feature type="compositionally biased region" description="Low complexity" evidence="3">
    <location>
        <begin position="562"/>
        <end position="576"/>
    </location>
</feature>
<feature type="region of interest" description="Disordered" evidence="3">
    <location>
        <begin position="618"/>
        <end position="642"/>
    </location>
</feature>
<evidence type="ECO:0000313" key="6">
    <source>
        <dbReference type="Proteomes" id="UP000612055"/>
    </source>
</evidence>
<dbReference type="FunFam" id="1.10.510.10:FF:000980">
    <property type="entry name" value="Predicted protein"/>
    <property type="match status" value="1"/>
</dbReference>
<dbReference type="AlphaFoldDB" id="A0A835Y3J1"/>
<dbReference type="PROSITE" id="PS50011">
    <property type="entry name" value="PROTEIN_KINASE_DOM"/>
    <property type="match status" value="1"/>
</dbReference>
<dbReference type="InterPro" id="IPR050117">
    <property type="entry name" value="MAPK"/>
</dbReference>
<keyword evidence="1" id="KW-0547">Nucleotide-binding</keyword>
<feature type="domain" description="Protein kinase" evidence="4">
    <location>
        <begin position="10"/>
        <end position="301"/>
    </location>
</feature>
<dbReference type="InterPro" id="IPR008271">
    <property type="entry name" value="Ser/Thr_kinase_AS"/>
</dbReference>
<dbReference type="Gene3D" id="1.10.510.10">
    <property type="entry name" value="Transferase(Phosphotransferase) domain 1"/>
    <property type="match status" value="1"/>
</dbReference>
<gene>
    <name evidence="5" type="ORF">HYH03_006066</name>
</gene>
<evidence type="ECO:0000313" key="5">
    <source>
        <dbReference type="EMBL" id="KAG2495827.1"/>
    </source>
</evidence>
<evidence type="ECO:0000256" key="1">
    <source>
        <dbReference type="ARBA" id="ARBA00022741"/>
    </source>
</evidence>
<keyword evidence="6" id="KW-1185">Reference proteome</keyword>
<feature type="region of interest" description="Disordered" evidence="3">
    <location>
        <begin position="539"/>
        <end position="591"/>
    </location>
</feature>
<dbReference type="PANTHER" id="PTHR24055">
    <property type="entry name" value="MITOGEN-ACTIVATED PROTEIN KINASE"/>
    <property type="match status" value="1"/>
</dbReference>
<dbReference type="Pfam" id="PF00069">
    <property type="entry name" value="Pkinase"/>
    <property type="match status" value="1"/>
</dbReference>
<dbReference type="SMART" id="SM00220">
    <property type="entry name" value="S_TKc"/>
    <property type="match status" value="1"/>
</dbReference>
<dbReference type="OrthoDB" id="550377at2759"/>
<dbReference type="InterPro" id="IPR000719">
    <property type="entry name" value="Prot_kinase_dom"/>
</dbReference>
<dbReference type="InterPro" id="IPR011009">
    <property type="entry name" value="Kinase-like_dom_sf"/>
</dbReference>
<keyword evidence="2" id="KW-0067">ATP-binding</keyword>
<dbReference type="EMBL" id="JAEHOE010000022">
    <property type="protein sequence ID" value="KAG2495827.1"/>
    <property type="molecule type" value="Genomic_DNA"/>
</dbReference>
<feature type="compositionally biased region" description="Polar residues" evidence="3">
    <location>
        <begin position="539"/>
        <end position="548"/>
    </location>
</feature>
<dbReference type="GO" id="GO:0005524">
    <property type="term" value="F:ATP binding"/>
    <property type="evidence" value="ECO:0007669"/>
    <property type="project" value="UniProtKB-KW"/>
</dbReference>
<feature type="compositionally biased region" description="Pro residues" evidence="3">
    <location>
        <begin position="1113"/>
        <end position="1124"/>
    </location>
</feature>
<feature type="compositionally biased region" description="Low complexity" evidence="3">
    <location>
        <begin position="1093"/>
        <end position="1106"/>
    </location>
</feature>
<sequence length="1209" mass="123047">MEAGGEGFRYEFSRPIEEGAYGAVYSAVQRPSGVVVAVKVCKHVHQEGVKRLLLREIKVLRALPAHPCVVRLLDAFRSQATGRAHLVFELMDRSLHQELDFLDGEPMFAAQLKVITFQLVLGLAHCHSQRVIHRDIKPANVLLSGNGTSCVAKLCDFGFARFVSGPSYHTQERLSTYVVTRWYRAPEILVGGKYGLPSDVWGLGCTLAEMATGDPLFPGSSTLDQLARIMRCFGSLPPTLVDQLLTVERLAPLRIPPPRSRTLQQRLPSVSSHLLDLISACLTVDPNRRPAARDLLRMPFFRDIPRLLSGTPLEGLLHLMPGASRPDLRATVCSHLPLSPRQQSSLQRQAGTGDGSTGASGGLSAAHRQEDGLSQGTQRSAFLVPMPATAGVGSSAAARVSAVAAAVAEEPELCSESRDAFTVDSSVGTSGVHGMAGGAGCPPARWHPAFSEPATKGPTFDRASSMGLEGLSASASVMARHALQGEAAGVTSSGLPSGVNALSRGLSKLPSRGRSGLSGLSAADQQRAAFVAAATSVLPDSQPTSMSGPRNVRVTAGDAQTSAPASSSVGPAPASGHIPTAHAAPDLKDGAWLHPASSHAALAPGATSASAFSTGLSQLQTTPEEEPAQVQPGGSTGQEDSLCLPLVPAHTRMHLAPGLSDASRALAALQQQPQAAQQPASGAVPSSAAEVLCEQSITFCVGVRPVRDASLAGGQEPHVFLAPQLQAGAQGLGPAPSATSILTGPRRLLEGFVRATTQAPQAQPISPASPTATPAAAAQTRPASSTCAPASAGAKASSLSGAMAGPGAALLAAGSSNPPPARRGRAPAARRSTVGCFTRRTSSSQQGSSGAPLARCSAGTDRGFGAGSRTTSMSMSQHGILSTGDFGNLPDHPSTGVSTTLSRAGFAVVLASPSGAGAYGYRPLAPGQVLPHCRGPTPSGHSSHLLVTQATLDLPVLQSMDGGTSSYGLQQRPASLEFESCGRHNPRTYLSMATNQGVDAGAPVDASNAAGVGACGVGVQRTPSKVSGWNRSSTGLSRFAGPPGPADQPGGPQSPGGARASLSGSHSNLSFLGPAGPPIRITARSEGQLGFNPNPNTNGTAASAAAGGSGPVPVAPPPPRPPLARNPSRLRPGSALEPARPPSGGLGTPNGGSSDPGEEEDGPAATVVAAELRSPKAGKADGGFSGVLRRAVRALASAVACGAPKPEPY</sequence>
<name>A0A835Y3J1_9CHLO</name>
<dbReference type="PROSITE" id="PS00108">
    <property type="entry name" value="PROTEIN_KINASE_ST"/>
    <property type="match status" value="1"/>
</dbReference>
<feature type="region of interest" description="Disordered" evidence="3">
    <location>
        <begin position="1020"/>
        <end position="1184"/>
    </location>
</feature>
<proteinExistence type="predicted"/>